<sequence length="443" mass="50527">MAVQYLRRTHTRNSLPYDLLHIIVNLLISTESLGTLAILQRCSQAYYDLITPLLYTHVHIHSDDQLQRFLTLPSESRTRRKSKGFTLLSPKTIKRARSGSVQTSEKKLQALTLVKSLTLDAYPSRTSLKLASKLPQVIPAKFLTLTSSAVLSLHAKLLRSQAPRILATFWAGLLPSLIQPQQVTINYSSLDVRTLLQGEKKENWWNTFGGLSVALQHWEKLEKIELRGEVWGLIVPSPGVEMEMVHTSFMPNEAIIDEATMLDEGDESDGNNDMPQDAIHNSIPMQIPNPNLTALPQVANNNDNDNTDDTLTPRQKLLKDRKEAILLGLLANYQVVQHTRHQALATHPNHLTSYVPQHFITNGRRSRMLWKLRYFLPPPDSDVDEDGIEWKSDDEKREELENDRKEVAAWLINELDQQCPELARDYGRMVNGRRELDCLQWIS</sequence>
<name>A0ABR3BSZ1_9TREE</name>
<accession>A0ABR3BSZ1</accession>
<reference evidence="1 2" key="2">
    <citation type="submission" date="2024-01" db="EMBL/GenBank/DDBJ databases">
        <title>Comparative genomics of Cryptococcus and Kwoniella reveals pathogenesis evolution and contrasting modes of karyotype evolution via chromosome fusion or intercentromeric recombination.</title>
        <authorList>
            <person name="Coelho M.A."/>
            <person name="David-Palma M."/>
            <person name="Shea T."/>
            <person name="Bowers K."/>
            <person name="Mcginley-Smith S."/>
            <person name="Mohammad A.W."/>
            <person name="Gnirke A."/>
            <person name="Yurkov A.M."/>
            <person name="Nowrousian M."/>
            <person name="Sun S."/>
            <person name="Cuomo C.A."/>
            <person name="Heitman J."/>
        </authorList>
    </citation>
    <scope>NUCLEOTIDE SEQUENCE [LARGE SCALE GENOMIC DNA]</scope>
    <source>
        <strain evidence="1 2">IND107</strain>
    </source>
</reference>
<comment type="caution">
    <text evidence="1">The sequence shown here is derived from an EMBL/GenBank/DDBJ whole genome shotgun (WGS) entry which is preliminary data.</text>
</comment>
<proteinExistence type="predicted"/>
<evidence type="ECO:0000313" key="2">
    <source>
        <dbReference type="Proteomes" id="UP000054399"/>
    </source>
</evidence>
<dbReference type="Proteomes" id="UP000054399">
    <property type="component" value="Unassembled WGS sequence"/>
</dbReference>
<evidence type="ECO:0000313" key="1">
    <source>
        <dbReference type="EMBL" id="KAL0250069.1"/>
    </source>
</evidence>
<organism evidence="1 2">
    <name type="scientific">Cryptococcus tetragattii IND107</name>
    <dbReference type="NCBI Taxonomy" id="1296105"/>
    <lineage>
        <taxon>Eukaryota</taxon>
        <taxon>Fungi</taxon>
        <taxon>Dikarya</taxon>
        <taxon>Basidiomycota</taxon>
        <taxon>Agaricomycotina</taxon>
        <taxon>Tremellomycetes</taxon>
        <taxon>Tremellales</taxon>
        <taxon>Cryptococcaceae</taxon>
        <taxon>Cryptococcus</taxon>
        <taxon>Cryptococcus gattii species complex</taxon>
    </lineage>
</organism>
<keyword evidence="2" id="KW-1185">Reference proteome</keyword>
<evidence type="ECO:0008006" key="3">
    <source>
        <dbReference type="Google" id="ProtNLM"/>
    </source>
</evidence>
<protein>
    <recommendedName>
        <fullName evidence="3">F-box domain-containing protein</fullName>
    </recommendedName>
</protein>
<gene>
    <name evidence="1" type="ORF">I308_103374</name>
</gene>
<dbReference type="GeneID" id="91990230"/>
<dbReference type="RefSeq" id="XP_066614256.1">
    <property type="nucleotide sequence ID" value="XM_066757872.1"/>
</dbReference>
<dbReference type="EMBL" id="ATAM02000005">
    <property type="protein sequence ID" value="KAL0250069.1"/>
    <property type="molecule type" value="Genomic_DNA"/>
</dbReference>
<reference evidence="2" key="1">
    <citation type="submission" date="2015-01" db="EMBL/GenBank/DDBJ databases">
        <title>The Genome Sequence of Cryptococcus gattii MMRL2647.</title>
        <authorList>
            <consortium name="The Broad Institute Genomics Platform"/>
            <person name="Cuomo C."/>
            <person name="Litvintseva A."/>
            <person name="Chen Y."/>
            <person name="Heitman J."/>
            <person name="Sun S."/>
            <person name="Springer D."/>
            <person name="Dromer F."/>
            <person name="Young S."/>
            <person name="Zeng Q."/>
            <person name="Gargeya S."/>
            <person name="Abouelleil A."/>
            <person name="Alvarado L."/>
            <person name="Chapman S.B."/>
            <person name="Gainer-Dewar J."/>
            <person name="Goldberg J."/>
            <person name="Griggs A."/>
            <person name="Gujja S."/>
            <person name="Hansen M."/>
            <person name="Howarth C."/>
            <person name="Imamovic A."/>
            <person name="Larimer J."/>
            <person name="Murphy C."/>
            <person name="Naylor J."/>
            <person name="Pearson M."/>
            <person name="Priest M."/>
            <person name="Roberts A."/>
            <person name="Saif S."/>
            <person name="Shea T."/>
            <person name="Sykes S."/>
            <person name="Wortman J."/>
            <person name="Nusbaum C."/>
            <person name="Birren B."/>
        </authorList>
    </citation>
    <scope>NUCLEOTIDE SEQUENCE [LARGE SCALE GENOMIC DNA]</scope>
    <source>
        <strain evidence="2">IND107</strain>
    </source>
</reference>